<evidence type="ECO:0000256" key="3">
    <source>
        <dbReference type="ARBA" id="ARBA00022989"/>
    </source>
</evidence>
<evidence type="ECO:0000256" key="5">
    <source>
        <dbReference type="SAM" id="MobiDB-lite"/>
    </source>
</evidence>
<gene>
    <name evidence="8" type="primary">UBAC2</name>
    <name evidence="8" type="synonym">ubac2</name>
</gene>
<dbReference type="GeneTree" id="ENSGT00950000182999"/>
<keyword evidence="3 6" id="KW-1133">Transmembrane helix</keyword>
<dbReference type="Gene3D" id="1.20.1540.10">
    <property type="entry name" value="Rhomboid-like"/>
    <property type="match status" value="1"/>
</dbReference>
<organism evidence="8 9">
    <name type="scientific">Nothobranchius furzeri</name>
    <name type="common">Turquoise killifish</name>
    <dbReference type="NCBI Taxonomy" id="105023"/>
    <lineage>
        <taxon>Eukaryota</taxon>
        <taxon>Metazoa</taxon>
        <taxon>Chordata</taxon>
        <taxon>Craniata</taxon>
        <taxon>Vertebrata</taxon>
        <taxon>Euteleostomi</taxon>
        <taxon>Actinopterygii</taxon>
        <taxon>Neopterygii</taxon>
        <taxon>Teleostei</taxon>
        <taxon>Neoteleostei</taxon>
        <taxon>Acanthomorphata</taxon>
        <taxon>Ovalentaria</taxon>
        <taxon>Atherinomorphae</taxon>
        <taxon>Cyprinodontiformes</taxon>
        <taxon>Nothobranchiidae</taxon>
        <taxon>Nothobranchius</taxon>
    </lineage>
</organism>
<reference evidence="8" key="3">
    <citation type="submission" date="2025-09" db="UniProtKB">
        <authorList>
            <consortium name="Ensembl"/>
        </authorList>
    </citation>
    <scope>IDENTIFICATION</scope>
</reference>
<evidence type="ECO:0000256" key="4">
    <source>
        <dbReference type="ARBA" id="ARBA00023136"/>
    </source>
</evidence>
<reference evidence="8" key="1">
    <citation type="submission" date="2014-08" db="EMBL/GenBank/DDBJ databases">
        <authorList>
            <person name="Senf B."/>
            <person name="Petzold A."/>
            <person name="Downie B.R."/>
            <person name="Koch P."/>
            <person name="Platzer M."/>
        </authorList>
    </citation>
    <scope>NUCLEOTIDE SEQUENCE [LARGE SCALE GENOMIC DNA]</scope>
    <source>
        <strain evidence="8">GRZ</strain>
    </source>
</reference>
<dbReference type="PANTHER" id="PTHR43066:SF21">
    <property type="entry name" value="UBIQUITIN-ASSOCIATED DOMAIN-CONTAINING PROTEIN 2"/>
    <property type="match status" value="1"/>
</dbReference>
<dbReference type="GO" id="GO:0016020">
    <property type="term" value="C:membrane"/>
    <property type="evidence" value="ECO:0007669"/>
    <property type="project" value="UniProtKB-SubCell"/>
</dbReference>
<dbReference type="PANTHER" id="PTHR43066">
    <property type="entry name" value="RHOMBOID-RELATED PROTEIN"/>
    <property type="match status" value="1"/>
</dbReference>
<dbReference type="Ensembl" id="ENSNFUT00015054904.1">
    <property type="protein sequence ID" value="ENSNFUP00015052658.1"/>
    <property type="gene ID" value="ENSNFUG00015024547.1"/>
</dbReference>
<dbReference type="Proteomes" id="UP000694548">
    <property type="component" value="Chromosome sgr03"/>
</dbReference>
<evidence type="ECO:0000313" key="9">
    <source>
        <dbReference type="Proteomes" id="UP000694548"/>
    </source>
</evidence>
<feature type="compositionally biased region" description="Polar residues" evidence="5">
    <location>
        <begin position="296"/>
        <end position="305"/>
    </location>
</feature>
<dbReference type="PROSITE" id="PS50030">
    <property type="entry name" value="UBA"/>
    <property type="match status" value="1"/>
</dbReference>
<dbReference type="AlphaFoldDB" id="A0A8C6W060"/>
<dbReference type="InterPro" id="IPR015940">
    <property type="entry name" value="UBA"/>
</dbReference>
<dbReference type="SUPFAM" id="SSF46934">
    <property type="entry name" value="UBA-like"/>
    <property type="match status" value="1"/>
</dbReference>
<accession>A0A8C6W060</accession>
<dbReference type="InterPro" id="IPR009060">
    <property type="entry name" value="UBA-like_sf"/>
</dbReference>
<evidence type="ECO:0000256" key="2">
    <source>
        <dbReference type="ARBA" id="ARBA00022692"/>
    </source>
</evidence>
<reference evidence="8" key="2">
    <citation type="submission" date="2025-08" db="UniProtKB">
        <authorList>
            <consortium name="Ensembl"/>
        </authorList>
    </citation>
    <scope>IDENTIFICATION</scope>
</reference>
<evidence type="ECO:0000259" key="7">
    <source>
        <dbReference type="PROSITE" id="PS50030"/>
    </source>
</evidence>
<dbReference type="InterPro" id="IPR035952">
    <property type="entry name" value="Rhomboid-like_sf"/>
</dbReference>
<dbReference type="Pfam" id="PF00627">
    <property type="entry name" value="UBA"/>
    <property type="match status" value="1"/>
</dbReference>
<feature type="transmembrane region" description="Helical" evidence="6">
    <location>
        <begin position="94"/>
        <end position="117"/>
    </location>
</feature>
<feature type="region of interest" description="Disordered" evidence="5">
    <location>
        <begin position="284"/>
        <end position="307"/>
    </location>
</feature>
<feature type="transmembrane region" description="Helical" evidence="6">
    <location>
        <begin position="123"/>
        <end position="141"/>
    </location>
</feature>
<dbReference type="InterPro" id="IPR041928">
    <property type="entry name" value="UBA_UBAC2"/>
</dbReference>
<protein>
    <submittedName>
        <fullName evidence="8">UBA domain containing 2</fullName>
    </submittedName>
</protein>
<dbReference type="SMART" id="SM00165">
    <property type="entry name" value="UBA"/>
    <property type="match status" value="1"/>
</dbReference>
<dbReference type="GO" id="GO:0004252">
    <property type="term" value="F:serine-type endopeptidase activity"/>
    <property type="evidence" value="ECO:0007669"/>
    <property type="project" value="TreeGrafter"/>
</dbReference>
<keyword evidence="4 6" id="KW-0472">Membrane</keyword>
<dbReference type="CDD" id="cd14305">
    <property type="entry name" value="UBA_UBAC2"/>
    <property type="match status" value="1"/>
</dbReference>
<feature type="transmembrane region" description="Helical" evidence="6">
    <location>
        <begin position="15"/>
        <end position="33"/>
    </location>
</feature>
<dbReference type="Gene3D" id="1.10.8.10">
    <property type="entry name" value="DNA helicase RuvA subunit, C-terminal domain"/>
    <property type="match status" value="1"/>
</dbReference>
<feature type="domain" description="UBA" evidence="7">
    <location>
        <begin position="366"/>
        <end position="405"/>
    </location>
</feature>
<dbReference type="SUPFAM" id="SSF144091">
    <property type="entry name" value="Rhomboid-like"/>
    <property type="match status" value="1"/>
</dbReference>
<keyword evidence="2 6" id="KW-0812">Transmembrane</keyword>
<comment type="subcellular location">
    <subcellularLocation>
        <location evidence="1">Membrane</location>
        <topology evidence="1">Multi-pass membrane protein</topology>
    </subcellularLocation>
</comment>
<evidence type="ECO:0000256" key="6">
    <source>
        <dbReference type="SAM" id="Phobius"/>
    </source>
</evidence>
<evidence type="ECO:0000256" key="1">
    <source>
        <dbReference type="ARBA" id="ARBA00004141"/>
    </source>
</evidence>
<feature type="transmembrane region" description="Helical" evidence="6">
    <location>
        <begin position="162"/>
        <end position="191"/>
    </location>
</feature>
<sequence>MFTTTGSRGLYKAPLSKGLLLVLNGLTVMLTLLPQYQDMFIYNLQAITHQHQVWRLICGRFVCLDVKDSFCSSLLIYNFRIFERRFGTRKFASFLLGTWCLSALVDLLLAQAVLYLFDYEVEEVSAGLLAPVFALFVPFYLSVPRMPVTQVLGLIHITNKSLVYIVGLQLLTSSPFMWLLALSGLISGGLYHSNVLWLQKIVFVPAWVSRIGRFVLEPIFSSSQPSDETPLGMGATLDIQRQQRMDLLDQQLLLAQYNEARRNTSHQPQAGLLQWTRLFPSLRHRGQNRPPMQPHPQAQTHQSTQGAGGGRNTFLFLCVSHCFMFFCLCKNFGSLLQKNANQSPLFSFVFTSLLKLICPLQTPDCAFDPQVARLVEMGFSRIDALEALRASNNDINLATNFLLQH</sequence>
<name>A0A8C6W060_NOTFU</name>
<proteinExistence type="predicted"/>
<keyword evidence="9" id="KW-1185">Reference proteome</keyword>
<evidence type="ECO:0000313" key="8">
    <source>
        <dbReference type="Ensembl" id="ENSNFUP00015052658.1"/>
    </source>
</evidence>